<dbReference type="EMBL" id="CP104067">
    <property type="protein sequence ID" value="WAH42834.1"/>
    <property type="molecule type" value="Genomic_DNA"/>
</dbReference>
<gene>
    <name evidence="2" type="ORF">NZD89_02705</name>
    <name evidence="3" type="ORF">NZD89_05235</name>
</gene>
<dbReference type="InterPro" id="IPR025668">
    <property type="entry name" value="Tnp_DDE_dom"/>
</dbReference>
<feature type="domain" description="Transposase DDE" evidence="1">
    <location>
        <begin position="11"/>
        <end position="443"/>
    </location>
</feature>
<sequence>MRFVIEESDEILTSHSGLALVGLLLGKTQLSARLNALPVPGRAYTEISNRDVAYAYLGLLCQGKSDFDHIEPLRQDEFFPEALTISNVPSSPTLRQRLDLVAPEEKCDWQSVILEESADLLSKVGVYLAPIVLGDGHREYLPLDIDVSPFDNSGTKKEGVSRTYKGCDGYAPIFAYLGQEGYAVHVEFRTGSTHCQKGTAAFLAQSIRYAQRISDKRLLARLDAGNDSVENLVVCRADETSADFIVKKNLRKENPNAWLLTAEQHGTYTEPRAGKKVYRGSILSPMKGLEKPVRMVFEVIERTIQSDGQALLIPSIEVNVYVTSLPEAPEVIIDLYHAHGTMEQFHSEIKTDLDLERLPSGKFATNDLVLHFGVLAYNLLRIIGQESLREQDAPIRKKAERRRIRTVIQNLITLAAKMTRHARQTRLRFGRGNRWLPVFRRLYEAFG</sequence>
<accession>A0ABY6ZIY8</accession>
<name>A0ABY6ZIY8_9BACL</name>
<dbReference type="NCBIfam" id="NF033539">
    <property type="entry name" value="transpos_IS1380"/>
    <property type="match status" value="1"/>
</dbReference>
<reference evidence="3" key="1">
    <citation type="submission" date="2022-08" db="EMBL/GenBank/DDBJ databases">
        <title>Alicyclobacillus fastidiosus DSM 17978, complete genome.</title>
        <authorList>
            <person name="Wang Q."/>
            <person name="Cai R."/>
            <person name="Wang Z."/>
        </authorList>
    </citation>
    <scope>NUCLEOTIDE SEQUENCE</scope>
    <source>
        <strain evidence="3">DSM 17978</strain>
    </source>
</reference>
<dbReference type="RefSeq" id="WP_268006312.1">
    <property type="nucleotide sequence ID" value="NZ_BSUT01000001.1"/>
</dbReference>
<dbReference type="InterPro" id="IPR012337">
    <property type="entry name" value="RNaseH-like_sf"/>
</dbReference>
<dbReference type="SUPFAM" id="SSF53098">
    <property type="entry name" value="Ribonuclease H-like"/>
    <property type="match status" value="1"/>
</dbReference>
<keyword evidence="4" id="KW-1185">Reference proteome</keyword>
<proteinExistence type="predicted"/>
<dbReference type="EMBL" id="CP104067">
    <property type="protein sequence ID" value="WAH42431.1"/>
    <property type="molecule type" value="Genomic_DNA"/>
</dbReference>
<evidence type="ECO:0000313" key="3">
    <source>
        <dbReference type="EMBL" id="WAH42834.1"/>
    </source>
</evidence>
<dbReference type="InterPro" id="IPR047960">
    <property type="entry name" value="Transpos_IS1380"/>
</dbReference>
<evidence type="ECO:0000313" key="4">
    <source>
        <dbReference type="Proteomes" id="UP001164761"/>
    </source>
</evidence>
<evidence type="ECO:0000259" key="1">
    <source>
        <dbReference type="Pfam" id="PF13701"/>
    </source>
</evidence>
<protein>
    <submittedName>
        <fullName evidence="3">IS1380 family transposase</fullName>
    </submittedName>
</protein>
<dbReference type="Pfam" id="PF13701">
    <property type="entry name" value="DDE_Tnp_1_4"/>
    <property type="match status" value="1"/>
</dbReference>
<dbReference type="Proteomes" id="UP001164761">
    <property type="component" value="Chromosome"/>
</dbReference>
<evidence type="ECO:0000313" key="2">
    <source>
        <dbReference type="EMBL" id="WAH42431.1"/>
    </source>
</evidence>
<organism evidence="3 4">
    <name type="scientific">Alicyclobacillus fastidiosus</name>
    <dbReference type="NCBI Taxonomy" id="392011"/>
    <lineage>
        <taxon>Bacteria</taxon>
        <taxon>Bacillati</taxon>
        <taxon>Bacillota</taxon>
        <taxon>Bacilli</taxon>
        <taxon>Bacillales</taxon>
        <taxon>Alicyclobacillaceae</taxon>
        <taxon>Alicyclobacillus</taxon>
    </lineage>
</organism>